<dbReference type="Gene3D" id="1.10.10.10">
    <property type="entry name" value="Winged helix-like DNA-binding domain superfamily/Winged helix DNA-binding domain"/>
    <property type="match status" value="1"/>
</dbReference>
<dbReference type="EMBL" id="LVHI01000012">
    <property type="protein sequence ID" value="OAK54597.1"/>
    <property type="molecule type" value="Genomic_DNA"/>
</dbReference>
<dbReference type="SMART" id="SM01012">
    <property type="entry name" value="ANTAR"/>
    <property type="match status" value="1"/>
</dbReference>
<organism evidence="4 5">
    <name type="scientific">Rhodococcoides kyotonense</name>
    <dbReference type="NCBI Taxonomy" id="398843"/>
    <lineage>
        <taxon>Bacteria</taxon>
        <taxon>Bacillati</taxon>
        <taxon>Actinomycetota</taxon>
        <taxon>Actinomycetes</taxon>
        <taxon>Mycobacteriales</taxon>
        <taxon>Nocardiaceae</taxon>
        <taxon>Rhodococcoides</taxon>
    </lineage>
</organism>
<dbReference type="Pfam" id="PF13185">
    <property type="entry name" value="GAF_2"/>
    <property type="match status" value="1"/>
</dbReference>
<dbReference type="InterPro" id="IPR005561">
    <property type="entry name" value="ANTAR"/>
</dbReference>
<dbReference type="SUPFAM" id="SSF55781">
    <property type="entry name" value="GAF domain-like"/>
    <property type="match status" value="1"/>
</dbReference>
<reference evidence="4 5" key="1">
    <citation type="submission" date="2016-03" db="EMBL/GenBank/DDBJ databases">
        <title>Genome sequence of Rhodococcus kyotonensis KB10.</title>
        <authorList>
            <person name="Jeong H."/>
            <person name="Hong C.E."/>
            <person name="Jo S.H."/>
            <person name="Park J.M."/>
        </authorList>
    </citation>
    <scope>NUCLEOTIDE SEQUENCE [LARGE SCALE GENOMIC DNA]</scope>
    <source>
        <strain evidence="4 5">KB10</strain>
    </source>
</reference>
<evidence type="ECO:0000259" key="3">
    <source>
        <dbReference type="PROSITE" id="PS50921"/>
    </source>
</evidence>
<dbReference type="InterPro" id="IPR036388">
    <property type="entry name" value="WH-like_DNA-bd_sf"/>
</dbReference>
<dbReference type="Pfam" id="PF03861">
    <property type="entry name" value="ANTAR"/>
    <property type="match status" value="1"/>
</dbReference>
<dbReference type="RefSeq" id="WP_084423702.1">
    <property type="nucleotide sequence ID" value="NZ_LVHI01000012.1"/>
</dbReference>
<dbReference type="AlphaFoldDB" id="A0A177YGF3"/>
<evidence type="ECO:0000313" key="5">
    <source>
        <dbReference type="Proteomes" id="UP000077519"/>
    </source>
</evidence>
<accession>A0A177YGF3</accession>
<keyword evidence="2" id="KW-0804">Transcription</keyword>
<dbReference type="PROSITE" id="PS50921">
    <property type="entry name" value="ANTAR"/>
    <property type="match status" value="1"/>
</dbReference>
<dbReference type="SMART" id="SM00065">
    <property type="entry name" value="GAF"/>
    <property type="match status" value="1"/>
</dbReference>
<evidence type="ECO:0000256" key="1">
    <source>
        <dbReference type="ARBA" id="ARBA00023015"/>
    </source>
</evidence>
<dbReference type="PIRSF" id="PIRSF036625">
    <property type="entry name" value="GAF_ANTAR"/>
    <property type="match status" value="1"/>
</dbReference>
<feature type="domain" description="ANTAR" evidence="3">
    <location>
        <begin position="176"/>
        <end position="237"/>
    </location>
</feature>
<proteinExistence type="predicted"/>
<comment type="caution">
    <text evidence="4">The sequence shown here is derived from an EMBL/GenBank/DDBJ whole genome shotgun (WGS) entry which is preliminary data.</text>
</comment>
<protein>
    <recommendedName>
        <fullName evidence="3">ANTAR domain-containing protein</fullName>
    </recommendedName>
</protein>
<gene>
    <name evidence="4" type="ORF">A3K89_04385</name>
</gene>
<dbReference type="InterPro" id="IPR003018">
    <property type="entry name" value="GAF"/>
</dbReference>
<dbReference type="InterPro" id="IPR029016">
    <property type="entry name" value="GAF-like_dom_sf"/>
</dbReference>
<dbReference type="InterPro" id="IPR012074">
    <property type="entry name" value="GAF_ANTAR"/>
</dbReference>
<dbReference type="Gene3D" id="3.30.450.40">
    <property type="match status" value="1"/>
</dbReference>
<keyword evidence="1" id="KW-0805">Transcription regulation</keyword>
<keyword evidence="5" id="KW-1185">Reference proteome</keyword>
<name>A0A177YGF3_9NOCA</name>
<dbReference type="Proteomes" id="UP000077519">
    <property type="component" value="Unassembled WGS sequence"/>
</dbReference>
<dbReference type="GO" id="GO:0003723">
    <property type="term" value="F:RNA binding"/>
    <property type="evidence" value="ECO:0007669"/>
    <property type="project" value="InterPro"/>
</dbReference>
<evidence type="ECO:0000256" key="2">
    <source>
        <dbReference type="ARBA" id="ARBA00023163"/>
    </source>
</evidence>
<sequence>MEDTSRVGDSRAYSDSTPLDAFRDLLRSTVRVDTLLQSVVEQVVAVVPGADMAGVTLPGDRAGEIETAACTDARVYTIDSDQFRAHEGPCVDAAHTRSTVRARETDIEGRWPRFAADSADIGVRSYLSAPISVDTNRTGSLNVYSWTDHGFSDTDELLVGVFAAAVESTVWNFRLAQAAQAELDGLREAMRSRAVIEQAKGIVMAIRGIGPDDAFDVLAMQSQNENVKLAEIARRAVESVVRD</sequence>
<evidence type="ECO:0000313" key="4">
    <source>
        <dbReference type="EMBL" id="OAK54597.1"/>
    </source>
</evidence>